<feature type="region of interest" description="Disordered" evidence="1">
    <location>
        <begin position="55"/>
        <end position="101"/>
    </location>
</feature>
<sequence length="101" mass="11231">MQRDDIQKQGAQAAREGLTLWDCPFYRADAMPAHTGETIAQWREKVQAWEAGWMTQAGKWKPPPGGGPQYPPHSTKPWPNGNMGAGPRASSVLPQHGQRKR</sequence>
<dbReference type="Proteomes" id="UP000509782">
    <property type="component" value="Chromosome"/>
</dbReference>
<dbReference type="AlphaFoldDB" id="A0A6N0JEG7"/>
<organism evidence="2 3">
    <name type="scientific">Achromobacter denitrificans</name>
    <name type="common">Alcaligenes denitrificans</name>
    <dbReference type="NCBI Taxonomy" id="32002"/>
    <lineage>
        <taxon>Bacteria</taxon>
        <taxon>Pseudomonadati</taxon>
        <taxon>Pseudomonadota</taxon>
        <taxon>Betaproteobacteria</taxon>
        <taxon>Burkholderiales</taxon>
        <taxon>Alcaligenaceae</taxon>
        <taxon>Achromobacter</taxon>
    </lineage>
</organism>
<dbReference type="RefSeq" id="WP_174715467.1">
    <property type="nucleotide sequence ID" value="NZ_CP054569.1"/>
</dbReference>
<evidence type="ECO:0000313" key="3">
    <source>
        <dbReference type="Proteomes" id="UP000509782"/>
    </source>
</evidence>
<protein>
    <submittedName>
        <fullName evidence="2">Uncharacterized protein</fullName>
    </submittedName>
</protein>
<reference evidence="2 3" key="1">
    <citation type="submission" date="2020-05" db="EMBL/GenBank/DDBJ databases">
        <title>FDA dAtabase for Regulatory Grade micrObial Sequences (FDA-ARGOS): Supporting development and validation of Infectious Disease Dx tests.</title>
        <authorList>
            <person name="Sproer C."/>
            <person name="Gronow S."/>
            <person name="Severitt S."/>
            <person name="Schroder I."/>
            <person name="Tallon L."/>
            <person name="Sadzewicz L."/>
            <person name="Zhao X."/>
            <person name="Vavikolanu K."/>
            <person name="Mehta A."/>
            <person name="Aluvathingal J."/>
            <person name="Nadendla S."/>
            <person name="Myers T."/>
            <person name="Yan Y."/>
            <person name="Sichtig H."/>
        </authorList>
    </citation>
    <scope>NUCLEOTIDE SEQUENCE [LARGE SCALE GENOMIC DNA]</scope>
    <source>
        <strain evidence="2 3">FDAARGOS_787</strain>
    </source>
</reference>
<gene>
    <name evidence="2" type="ORF">FOC81_17585</name>
</gene>
<feature type="compositionally biased region" description="Pro residues" evidence="1">
    <location>
        <begin position="61"/>
        <end position="71"/>
    </location>
</feature>
<evidence type="ECO:0000313" key="2">
    <source>
        <dbReference type="EMBL" id="QKQ45176.1"/>
    </source>
</evidence>
<dbReference type="InterPro" id="IPR049847">
    <property type="entry name" value="CrpP-rel"/>
</dbReference>
<evidence type="ECO:0000256" key="1">
    <source>
        <dbReference type="SAM" id="MobiDB-lite"/>
    </source>
</evidence>
<accession>A0A6N0JEG7</accession>
<dbReference type="NCBIfam" id="NF041856">
    <property type="entry name" value="CrpP_rel_fam"/>
    <property type="match status" value="1"/>
</dbReference>
<proteinExistence type="predicted"/>
<name>A0A6N0JEG7_ACHDE</name>
<dbReference type="EMBL" id="CP054569">
    <property type="protein sequence ID" value="QKQ45176.1"/>
    <property type="molecule type" value="Genomic_DNA"/>
</dbReference>